<dbReference type="PANTHER" id="PTHR42718">
    <property type="entry name" value="MAJOR FACILITATOR SUPERFAMILY MULTIDRUG TRANSPORTER MFSC"/>
    <property type="match status" value="1"/>
</dbReference>
<evidence type="ECO:0000256" key="3">
    <source>
        <dbReference type="ARBA" id="ARBA00022475"/>
    </source>
</evidence>
<sequence length="453" mass="45688">MFLVSLDLSIVNVALPAIDAELDFSESGLSWVINAYLLTFAGLMLLGGRLADLMGRRTLLLVSLAVFAAASGWGGAAHTGWELLSARAIQGVAAAVLAPMSLALVASEFPPGPSRAKAMAVQGAAGAAGGAVGVVLSGVLTEQFGWRSVMWVNVVLVVLVAGIVVRGVANTGPVRRSRPDVPGAVLVTVGATALVLAVISTEHHAWLSTAVLGWFTVGIGALAAFVLVESRTSDPLVPLTFLRRRALIGATVFGFLLASGQFASFYFVSLFAQRVLGYSAIATGLAFLPFCVGVVVGVRIAMSRVSAVGPRPVLLIGGLCGAAGLAWFGVQDTGATFLTGILGPSLVASIGIGACMVAMGMAAITGVPADQTGLASGILNSGRQLGGTLGLAVLVTVATSIIGSATDRPTLVDGYGTALLLAAALLAIGAVAAAVILPGGVREQEPDRVVVDL</sequence>
<organism evidence="9 10">
    <name type="scientific">Nocardia iowensis</name>
    <dbReference type="NCBI Taxonomy" id="204891"/>
    <lineage>
        <taxon>Bacteria</taxon>
        <taxon>Bacillati</taxon>
        <taxon>Actinomycetota</taxon>
        <taxon>Actinomycetes</taxon>
        <taxon>Mycobacteriales</taxon>
        <taxon>Nocardiaceae</taxon>
        <taxon>Nocardia</taxon>
    </lineage>
</organism>
<feature type="transmembrane region" description="Helical" evidence="7">
    <location>
        <begin position="313"/>
        <end position="330"/>
    </location>
</feature>
<gene>
    <name evidence="9" type="ORF">KV110_27950</name>
</gene>
<keyword evidence="5 7" id="KW-1133">Transmembrane helix</keyword>
<evidence type="ECO:0000313" key="10">
    <source>
        <dbReference type="Proteomes" id="UP000694257"/>
    </source>
</evidence>
<dbReference type="InterPro" id="IPR011701">
    <property type="entry name" value="MFS"/>
</dbReference>
<reference evidence="9 10" key="1">
    <citation type="submission" date="2021-07" db="EMBL/GenBank/DDBJ databases">
        <title>Whole Genome Sequence of Nocardia Iowensis.</title>
        <authorList>
            <person name="Lamm A."/>
            <person name="Collins-Fairclough A.M."/>
            <person name="Bunk B."/>
            <person name="Sproer C."/>
        </authorList>
    </citation>
    <scope>NUCLEOTIDE SEQUENCE [LARGE SCALE GENOMIC DNA]</scope>
    <source>
        <strain evidence="9 10">NRRL 5646</strain>
    </source>
</reference>
<protein>
    <submittedName>
        <fullName evidence="9">MFS transporter</fullName>
    </submittedName>
</protein>
<accession>A0ABX8S1L0</accession>
<keyword evidence="10" id="KW-1185">Reference proteome</keyword>
<dbReference type="EMBL" id="CP078145">
    <property type="protein sequence ID" value="QXN95813.1"/>
    <property type="molecule type" value="Genomic_DNA"/>
</dbReference>
<proteinExistence type="predicted"/>
<dbReference type="InterPro" id="IPR020846">
    <property type="entry name" value="MFS_dom"/>
</dbReference>
<evidence type="ECO:0000256" key="4">
    <source>
        <dbReference type="ARBA" id="ARBA00022692"/>
    </source>
</evidence>
<feature type="domain" description="Major facilitator superfamily (MFS) profile" evidence="8">
    <location>
        <begin position="1"/>
        <end position="441"/>
    </location>
</feature>
<evidence type="ECO:0000256" key="5">
    <source>
        <dbReference type="ARBA" id="ARBA00022989"/>
    </source>
</evidence>
<dbReference type="CDD" id="cd17321">
    <property type="entry name" value="MFS_MMR_MDR_like"/>
    <property type="match status" value="1"/>
</dbReference>
<feature type="transmembrane region" description="Helical" evidence="7">
    <location>
        <begin position="181"/>
        <end position="199"/>
    </location>
</feature>
<evidence type="ECO:0000256" key="6">
    <source>
        <dbReference type="ARBA" id="ARBA00023136"/>
    </source>
</evidence>
<keyword evidence="4 7" id="KW-0812">Transmembrane</keyword>
<evidence type="ECO:0000256" key="2">
    <source>
        <dbReference type="ARBA" id="ARBA00022448"/>
    </source>
</evidence>
<keyword evidence="3" id="KW-1003">Cell membrane</keyword>
<feature type="transmembrane region" description="Helical" evidence="7">
    <location>
        <begin position="418"/>
        <end position="438"/>
    </location>
</feature>
<feature type="transmembrane region" description="Helical" evidence="7">
    <location>
        <begin position="247"/>
        <end position="269"/>
    </location>
</feature>
<evidence type="ECO:0000256" key="1">
    <source>
        <dbReference type="ARBA" id="ARBA00004651"/>
    </source>
</evidence>
<dbReference type="PROSITE" id="PS00216">
    <property type="entry name" value="SUGAR_TRANSPORT_1"/>
    <property type="match status" value="1"/>
</dbReference>
<feature type="transmembrane region" description="Helical" evidence="7">
    <location>
        <begin position="275"/>
        <end position="301"/>
    </location>
</feature>
<dbReference type="Pfam" id="PF07690">
    <property type="entry name" value="MFS_1"/>
    <property type="match status" value="1"/>
</dbReference>
<evidence type="ECO:0000256" key="7">
    <source>
        <dbReference type="SAM" id="Phobius"/>
    </source>
</evidence>
<dbReference type="Proteomes" id="UP000694257">
    <property type="component" value="Chromosome"/>
</dbReference>
<evidence type="ECO:0000313" key="9">
    <source>
        <dbReference type="EMBL" id="QXN95813.1"/>
    </source>
</evidence>
<comment type="subcellular location">
    <subcellularLocation>
        <location evidence="1">Cell membrane</location>
        <topology evidence="1">Multi-pass membrane protein</topology>
    </subcellularLocation>
</comment>
<feature type="transmembrane region" description="Helical" evidence="7">
    <location>
        <begin position="150"/>
        <end position="169"/>
    </location>
</feature>
<feature type="transmembrane region" description="Helical" evidence="7">
    <location>
        <begin position="118"/>
        <end position="138"/>
    </location>
</feature>
<feature type="transmembrane region" description="Helical" evidence="7">
    <location>
        <begin position="28"/>
        <end position="46"/>
    </location>
</feature>
<dbReference type="PROSITE" id="PS50850">
    <property type="entry name" value="MFS"/>
    <property type="match status" value="1"/>
</dbReference>
<evidence type="ECO:0000259" key="8">
    <source>
        <dbReference type="PROSITE" id="PS50850"/>
    </source>
</evidence>
<feature type="transmembrane region" description="Helical" evidence="7">
    <location>
        <begin position="205"/>
        <end position="227"/>
    </location>
</feature>
<feature type="transmembrane region" description="Helical" evidence="7">
    <location>
        <begin position="342"/>
        <end position="364"/>
    </location>
</feature>
<feature type="transmembrane region" description="Helical" evidence="7">
    <location>
        <begin position="385"/>
        <end position="406"/>
    </location>
</feature>
<dbReference type="PANTHER" id="PTHR42718:SF46">
    <property type="entry name" value="BLR6921 PROTEIN"/>
    <property type="match status" value="1"/>
</dbReference>
<name>A0ABX8S1L0_NOCIO</name>
<keyword evidence="2" id="KW-0813">Transport</keyword>
<keyword evidence="6 7" id="KW-0472">Membrane</keyword>
<feature type="transmembrane region" description="Helical" evidence="7">
    <location>
        <begin position="58"/>
        <end position="76"/>
    </location>
</feature>
<dbReference type="InterPro" id="IPR005829">
    <property type="entry name" value="Sugar_transporter_CS"/>
</dbReference>